<sequence>MAPVFRFGVVAAASLALMACAVGPDYRRPQPSAPAAWSAPAPHGGSAARLIGWWDRFDDPVLTRLLRAAEADSPSLAVAWANIVKARATLTSSRADALPSLTAQGSAQRSNQSGQSGQSGQTGGGSAASVGATLTGGLDAAWEIDLFGKLRRTSEAGEARLQARADDWHDARVSLAAEVADSYVQYRACRLLERAYADEARSQTDTARATATAVRAGFTSPIDGALARASAASLRSTLTGQQADCDVLVKALVALTGDDEAAMRRQLEQGAPVLPKPTAFAVDSVPAALIAQRPDLASLERELAAAGAEIGVAEADRYPSLSFSGSIARTGLGLGSLMTTWLLGPTLSLPLFDGGKRAAAVESAQASYDAQSAQYRNGLRTALKEVEQALVRLDAATRRAGDAETAAQGYRDYFDAIDRNWRAGGASLLDREEARRNALSAEIGLITVQRDQIQQWIALYKALGGGWQSEAPARAPATANGNAS</sequence>
<comment type="similarity">
    <text evidence="1 2">Belongs to the outer membrane factor (OMF) (TC 1.B.17) family.</text>
</comment>
<dbReference type="Pfam" id="PF02321">
    <property type="entry name" value="OEP"/>
    <property type="match status" value="2"/>
</dbReference>
<keyword evidence="2" id="KW-0732">Signal</keyword>
<dbReference type="InterPro" id="IPR010131">
    <property type="entry name" value="MdtP/NodT-like"/>
</dbReference>
<dbReference type="RefSeq" id="WP_119833559.1">
    <property type="nucleotide sequence ID" value="NZ_QYUL01000004.1"/>
</dbReference>
<keyword evidence="2" id="KW-0564">Palmitate</keyword>
<keyword evidence="2" id="KW-0472">Membrane</keyword>
<feature type="compositionally biased region" description="Low complexity" evidence="3">
    <location>
        <begin position="103"/>
        <end position="119"/>
    </location>
</feature>
<evidence type="ECO:0000313" key="5">
    <source>
        <dbReference type="Proteomes" id="UP000283458"/>
    </source>
</evidence>
<accession>A0A418VQC3</accession>
<dbReference type="InterPro" id="IPR003423">
    <property type="entry name" value="OMP_efflux"/>
</dbReference>
<reference evidence="4 5" key="1">
    <citation type="submission" date="2018-09" db="EMBL/GenBank/DDBJ databases">
        <authorList>
            <person name="Zhu H."/>
        </authorList>
    </citation>
    <scope>NUCLEOTIDE SEQUENCE [LARGE SCALE GENOMIC DNA]</scope>
    <source>
        <strain evidence="4 5">K2W22B-5</strain>
    </source>
</reference>
<comment type="subcellular location">
    <subcellularLocation>
        <location evidence="2">Cell membrane</location>
        <topology evidence="2">Lipid-anchor</topology>
    </subcellularLocation>
</comment>
<keyword evidence="2" id="KW-1134">Transmembrane beta strand</keyword>
<dbReference type="Gene3D" id="2.20.200.10">
    <property type="entry name" value="Outer membrane efflux proteins (OEP)"/>
    <property type="match status" value="1"/>
</dbReference>
<keyword evidence="5" id="KW-1185">Reference proteome</keyword>
<feature type="chain" id="PRO_5018812192" evidence="2">
    <location>
        <begin position="22"/>
        <end position="484"/>
    </location>
</feature>
<name>A0A418VQC3_9PROT</name>
<keyword evidence="2" id="KW-0449">Lipoprotein</keyword>
<dbReference type="GO" id="GO:0005886">
    <property type="term" value="C:plasma membrane"/>
    <property type="evidence" value="ECO:0007669"/>
    <property type="project" value="UniProtKB-SubCell"/>
</dbReference>
<evidence type="ECO:0000313" key="4">
    <source>
        <dbReference type="EMBL" id="RJF78421.1"/>
    </source>
</evidence>
<gene>
    <name evidence="4" type="ORF">D3877_25375</name>
</gene>
<dbReference type="GO" id="GO:0015562">
    <property type="term" value="F:efflux transmembrane transporter activity"/>
    <property type="evidence" value="ECO:0007669"/>
    <property type="project" value="InterPro"/>
</dbReference>
<proteinExistence type="inferred from homology"/>
<dbReference type="Gene3D" id="1.20.1600.10">
    <property type="entry name" value="Outer membrane efflux proteins (OEP)"/>
    <property type="match status" value="1"/>
</dbReference>
<comment type="caution">
    <text evidence="4">The sequence shown here is derived from an EMBL/GenBank/DDBJ whole genome shotgun (WGS) entry which is preliminary data.</text>
</comment>
<evidence type="ECO:0000256" key="1">
    <source>
        <dbReference type="ARBA" id="ARBA00007613"/>
    </source>
</evidence>
<dbReference type="NCBIfam" id="TIGR01845">
    <property type="entry name" value="outer_NodT"/>
    <property type="match status" value="1"/>
</dbReference>
<feature type="signal peptide" evidence="2">
    <location>
        <begin position="1"/>
        <end position="21"/>
    </location>
</feature>
<dbReference type="PROSITE" id="PS51257">
    <property type="entry name" value="PROKAR_LIPOPROTEIN"/>
    <property type="match status" value="1"/>
</dbReference>
<dbReference type="OrthoDB" id="9783100at2"/>
<dbReference type="SUPFAM" id="SSF56954">
    <property type="entry name" value="Outer membrane efflux proteins (OEP)"/>
    <property type="match status" value="1"/>
</dbReference>
<feature type="region of interest" description="Disordered" evidence="3">
    <location>
        <begin position="102"/>
        <end position="128"/>
    </location>
</feature>
<dbReference type="AlphaFoldDB" id="A0A418VQC3"/>
<dbReference type="PANTHER" id="PTHR30203">
    <property type="entry name" value="OUTER MEMBRANE CATION EFFLUX PROTEIN"/>
    <property type="match status" value="1"/>
</dbReference>
<dbReference type="PANTHER" id="PTHR30203:SF32">
    <property type="entry name" value="CATION EFFLUX SYSTEM PROTEIN CUSC"/>
    <property type="match status" value="1"/>
</dbReference>
<keyword evidence="2" id="KW-0812">Transmembrane</keyword>
<dbReference type="EMBL" id="QYUL01000004">
    <property type="protein sequence ID" value="RJF78421.1"/>
    <property type="molecule type" value="Genomic_DNA"/>
</dbReference>
<evidence type="ECO:0000256" key="2">
    <source>
        <dbReference type="RuleBase" id="RU362097"/>
    </source>
</evidence>
<dbReference type="Proteomes" id="UP000283458">
    <property type="component" value="Unassembled WGS sequence"/>
</dbReference>
<protein>
    <submittedName>
        <fullName evidence="4">Efflux transporter outer membrane subunit</fullName>
    </submittedName>
</protein>
<organism evidence="4 5">
    <name type="scientific">Azospirillum cavernae</name>
    <dbReference type="NCBI Taxonomy" id="2320860"/>
    <lineage>
        <taxon>Bacteria</taxon>
        <taxon>Pseudomonadati</taxon>
        <taxon>Pseudomonadota</taxon>
        <taxon>Alphaproteobacteria</taxon>
        <taxon>Rhodospirillales</taxon>
        <taxon>Azospirillaceae</taxon>
        <taxon>Azospirillum</taxon>
    </lineage>
</organism>
<evidence type="ECO:0000256" key="3">
    <source>
        <dbReference type="SAM" id="MobiDB-lite"/>
    </source>
</evidence>